<name>A0A834MEQ6_RHYFE</name>
<dbReference type="Proteomes" id="UP000625711">
    <property type="component" value="Unassembled WGS sequence"/>
</dbReference>
<evidence type="ECO:0000313" key="2">
    <source>
        <dbReference type="Proteomes" id="UP000625711"/>
    </source>
</evidence>
<proteinExistence type="predicted"/>
<organism evidence="1 2">
    <name type="scientific">Rhynchophorus ferrugineus</name>
    <name type="common">Red palm weevil</name>
    <name type="synonym">Curculio ferrugineus</name>
    <dbReference type="NCBI Taxonomy" id="354439"/>
    <lineage>
        <taxon>Eukaryota</taxon>
        <taxon>Metazoa</taxon>
        <taxon>Ecdysozoa</taxon>
        <taxon>Arthropoda</taxon>
        <taxon>Hexapoda</taxon>
        <taxon>Insecta</taxon>
        <taxon>Pterygota</taxon>
        <taxon>Neoptera</taxon>
        <taxon>Endopterygota</taxon>
        <taxon>Coleoptera</taxon>
        <taxon>Polyphaga</taxon>
        <taxon>Cucujiformia</taxon>
        <taxon>Curculionidae</taxon>
        <taxon>Dryophthorinae</taxon>
        <taxon>Rhynchophorus</taxon>
    </lineage>
</organism>
<sequence>MIFNNKFEEKDTKRTADASLLPAIKSLAVARNSFTTRNVYPNSEIMWEQVRPESHHPCLIYELIFSGKLIENEREYNVIVNIIRKYH</sequence>
<dbReference type="AlphaFoldDB" id="A0A834MEQ6"/>
<dbReference type="EMBL" id="JAACXV010009683">
    <property type="protein sequence ID" value="KAF7275594.1"/>
    <property type="molecule type" value="Genomic_DNA"/>
</dbReference>
<keyword evidence="2" id="KW-1185">Reference proteome</keyword>
<protein>
    <submittedName>
        <fullName evidence="1">Uncharacterized protein</fullName>
    </submittedName>
</protein>
<reference evidence="1" key="1">
    <citation type="submission" date="2020-08" db="EMBL/GenBank/DDBJ databases">
        <title>Genome sequencing and assembly of the red palm weevil Rhynchophorus ferrugineus.</title>
        <authorList>
            <person name="Dias G.B."/>
            <person name="Bergman C.M."/>
            <person name="Manee M."/>
        </authorList>
    </citation>
    <scope>NUCLEOTIDE SEQUENCE</scope>
    <source>
        <strain evidence="1">AA-2017</strain>
        <tissue evidence="1">Whole larva</tissue>
    </source>
</reference>
<accession>A0A834MEQ6</accession>
<comment type="caution">
    <text evidence="1">The sequence shown here is derived from an EMBL/GenBank/DDBJ whole genome shotgun (WGS) entry which is preliminary data.</text>
</comment>
<gene>
    <name evidence="1" type="ORF">GWI33_011517</name>
</gene>
<evidence type="ECO:0000313" key="1">
    <source>
        <dbReference type="EMBL" id="KAF7275594.1"/>
    </source>
</evidence>